<protein>
    <recommendedName>
        <fullName evidence="3">Lipoprotein</fullName>
    </recommendedName>
</protein>
<evidence type="ECO:0000313" key="1">
    <source>
        <dbReference type="EMBL" id="SAK57614.1"/>
    </source>
</evidence>
<comment type="caution">
    <text evidence="1">The sequence shown here is derived from an EMBL/GenBank/DDBJ whole genome shotgun (WGS) entry which is preliminary data.</text>
</comment>
<name>A0A158AIH2_9BURK</name>
<dbReference type="RefSeq" id="WP_061167666.1">
    <property type="nucleotide sequence ID" value="NZ_FCOA02000006.1"/>
</dbReference>
<dbReference type="OrthoDB" id="5565234at2"/>
<dbReference type="EMBL" id="FCOA02000006">
    <property type="protein sequence ID" value="SAK57614.1"/>
    <property type="molecule type" value="Genomic_DNA"/>
</dbReference>
<dbReference type="Proteomes" id="UP000054851">
    <property type="component" value="Unassembled WGS sequence"/>
</dbReference>
<reference evidence="1" key="1">
    <citation type="submission" date="2016-01" db="EMBL/GenBank/DDBJ databases">
        <authorList>
            <person name="Peeters C."/>
        </authorList>
    </citation>
    <scope>NUCLEOTIDE SEQUENCE</scope>
    <source>
        <strain evidence="1">LMG 29322</strain>
    </source>
</reference>
<evidence type="ECO:0008006" key="3">
    <source>
        <dbReference type="Google" id="ProtNLM"/>
    </source>
</evidence>
<keyword evidence="2" id="KW-1185">Reference proteome</keyword>
<organism evidence="1 2">
    <name type="scientific">Caballeronia hypogeia</name>
    <dbReference type="NCBI Taxonomy" id="1777140"/>
    <lineage>
        <taxon>Bacteria</taxon>
        <taxon>Pseudomonadati</taxon>
        <taxon>Pseudomonadota</taxon>
        <taxon>Betaproteobacteria</taxon>
        <taxon>Burkholderiales</taxon>
        <taxon>Burkholderiaceae</taxon>
        <taxon>Caballeronia</taxon>
    </lineage>
</organism>
<accession>A0A158AIH2</accession>
<dbReference type="InterPro" id="IPR021747">
    <property type="entry name" value="DUF3313"/>
</dbReference>
<dbReference type="AlphaFoldDB" id="A0A158AIH2"/>
<evidence type="ECO:0000313" key="2">
    <source>
        <dbReference type="Proteomes" id="UP000054851"/>
    </source>
</evidence>
<dbReference type="Pfam" id="PF11769">
    <property type="entry name" value="DUF3313"/>
    <property type="match status" value="1"/>
</dbReference>
<gene>
    <name evidence="1" type="ORF">AWB79_02422</name>
</gene>
<dbReference type="STRING" id="1777140.AWB79_02422"/>
<sequence length="190" mass="20323">MESNARTLIARRTTGLSVVCALVETSESRNSPLRSSLQQTQDPNGETFLRYVNPRLSPANYSAVMVEPISMYPTAEPGDQLSQATIDQIRSCGTTCLRQAIGSRVRVVEAPGARVVKLQVAVTGVANTAEGLKPNQVVPMAFVATMAVNSVAGAPQMAKLLVDALATDSRAHAYRRALAARRIEYAGDHV</sequence>
<proteinExistence type="predicted"/>